<evidence type="ECO:0000259" key="2">
    <source>
        <dbReference type="SMART" id="SM00897"/>
    </source>
</evidence>
<dbReference type="Pfam" id="PF10442">
    <property type="entry name" value="FIST_C"/>
    <property type="match status" value="1"/>
</dbReference>
<feature type="region of interest" description="Disordered" evidence="1">
    <location>
        <begin position="1"/>
        <end position="25"/>
    </location>
</feature>
<gene>
    <name evidence="4" type="ORF">CBW24_14565</name>
</gene>
<reference evidence="4 5" key="1">
    <citation type="submission" date="2017-05" db="EMBL/GenBank/DDBJ databases">
        <title>Comparative genomic and metabolic analysis of manganese-oxidizing mechanisms in Celeribater manganoxidans DY25T: its adaption to the environment of polymetallic nodule.</title>
        <authorList>
            <person name="Wang X."/>
        </authorList>
    </citation>
    <scope>NUCLEOTIDE SEQUENCE [LARGE SCALE GENOMIC DNA]</scope>
    <source>
        <strain evidence="4 5">DY25</strain>
    </source>
</reference>
<dbReference type="InterPro" id="IPR019494">
    <property type="entry name" value="FIST_C"/>
</dbReference>
<dbReference type="KEGG" id="cmag:CBW24_14565"/>
<evidence type="ECO:0000313" key="5">
    <source>
        <dbReference type="Proteomes" id="UP000219050"/>
    </source>
</evidence>
<dbReference type="SMART" id="SM01204">
    <property type="entry name" value="FIST_C"/>
    <property type="match status" value="1"/>
</dbReference>
<dbReference type="SMART" id="SM00897">
    <property type="entry name" value="FIST"/>
    <property type="match status" value="1"/>
</dbReference>
<keyword evidence="5" id="KW-1185">Reference proteome</keyword>
<protein>
    <submittedName>
        <fullName evidence="4">GfdT protein</fullName>
    </submittedName>
</protein>
<dbReference type="EMBL" id="CP021404">
    <property type="protein sequence ID" value="ATI43106.1"/>
    <property type="molecule type" value="Genomic_DNA"/>
</dbReference>
<dbReference type="OrthoDB" id="9807948at2"/>
<feature type="domain" description="FIST C-domain" evidence="3">
    <location>
        <begin position="252"/>
        <end position="381"/>
    </location>
</feature>
<dbReference type="PANTHER" id="PTHR40252">
    <property type="entry name" value="BLR0328 PROTEIN"/>
    <property type="match status" value="1"/>
</dbReference>
<sequence>MRRHRRLTLAQGTSPHRADTHPRAPQALRSAQIDAADPDPVHALKRGLGPGPFAMVTLFVSPDADFARITHEAHQAFPGAEVLACTTAGEIGVTGYVEGQIVAAGFPAALFSTRTVVFDELSDFDPQPSIDRVIRARVAHAEDAPRKLHEFAFLMIDGMSLKEDEVAGAMAAGLGPVPLFGGSAGDGARFGEALVSRNGVIYKNGALLALVRSACRVRVFSLDHLQPTRRRMVVTEADPTARIVHQINAEPAAQEYARVLGHDPAHLTPSTFAAHPVVVRLGGRHHVRAIRRVTEDGSLIFFSAIDEGMVLTLAEPENMATHLQRTLDEMFAEERPETILACDCILRRLEAGEKQMTRDISQILSGARIIGFGTYGEQMGAMHVNHTLTGVAVFAPDPPGDPASTAAPVRSVDLP</sequence>
<organism evidence="4 5">
    <name type="scientific">Pacificitalea manganoxidans</name>
    <dbReference type="NCBI Taxonomy" id="1411902"/>
    <lineage>
        <taxon>Bacteria</taxon>
        <taxon>Pseudomonadati</taxon>
        <taxon>Pseudomonadota</taxon>
        <taxon>Alphaproteobacteria</taxon>
        <taxon>Rhodobacterales</taxon>
        <taxon>Paracoccaceae</taxon>
        <taxon>Pacificitalea</taxon>
    </lineage>
</organism>
<dbReference type="Proteomes" id="UP000219050">
    <property type="component" value="Chromosome"/>
</dbReference>
<dbReference type="AlphaFoldDB" id="A0A291M2B1"/>
<dbReference type="PANTHER" id="PTHR40252:SF2">
    <property type="entry name" value="BLR0328 PROTEIN"/>
    <property type="match status" value="1"/>
</dbReference>
<dbReference type="InterPro" id="IPR013702">
    <property type="entry name" value="FIST_domain_N"/>
</dbReference>
<feature type="domain" description="FIST" evidence="2">
    <location>
        <begin position="51"/>
        <end position="251"/>
    </location>
</feature>
<accession>A0A291M2B1</accession>
<name>A0A291M2B1_9RHOB</name>
<evidence type="ECO:0000259" key="3">
    <source>
        <dbReference type="SMART" id="SM01204"/>
    </source>
</evidence>
<proteinExistence type="predicted"/>
<dbReference type="Pfam" id="PF08495">
    <property type="entry name" value="FIST"/>
    <property type="match status" value="1"/>
</dbReference>
<evidence type="ECO:0000256" key="1">
    <source>
        <dbReference type="SAM" id="MobiDB-lite"/>
    </source>
</evidence>
<evidence type="ECO:0000313" key="4">
    <source>
        <dbReference type="EMBL" id="ATI43106.1"/>
    </source>
</evidence>